<dbReference type="InterPro" id="IPR036046">
    <property type="entry name" value="Acylphosphatase-like_dom_sf"/>
</dbReference>
<dbReference type="GO" id="GO:0071949">
    <property type="term" value="F:FAD binding"/>
    <property type="evidence" value="ECO:0007669"/>
    <property type="project" value="InterPro"/>
</dbReference>
<dbReference type="SUPFAM" id="SSF54975">
    <property type="entry name" value="Acylphosphatase/BLUF domain-like"/>
    <property type="match status" value="1"/>
</dbReference>
<sequence>MSDEVVENDLIHCIYCNAGTVRFSEADMVSLLEKAREANSALGVTGMLLYEEGSFFQVLEGPAESVDALYEKIFRDKRHRRITKIIRESIEARNFSEWTMGYAGVTRQDLKEIEGLNDFFYTKKCFTELDPGRAKKLLEAFKDGNWRASLR</sequence>
<dbReference type="Pfam" id="PF04940">
    <property type="entry name" value="BLUF"/>
    <property type="match status" value="1"/>
</dbReference>
<dbReference type="RefSeq" id="WP_012138058.1">
    <property type="nucleotide sequence ID" value="NZ_KE007325.1"/>
</dbReference>
<dbReference type="InterPro" id="IPR007024">
    <property type="entry name" value="BLUF_domain"/>
</dbReference>
<accession>R8B0A9</accession>
<reference evidence="2 3" key="1">
    <citation type="journal article" date="2013" name="Genome Announc.">
        <title>Draft Genome Sequence of the Moderately Halophilic Bacterium Marinobacter lipolyticus Strain SM19.</title>
        <authorList>
            <person name="Papke R.T."/>
            <person name="de la Haba R.R."/>
            <person name="Infante-Dominguez C."/>
            <person name="Perez D."/>
            <person name="Sanchez-Porro C."/>
            <person name="Lapierre P."/>
            <person name="Ventosa A."/>
        </authorList>
    </citation>
    <scope>NUCLEOTIDE SEQUENCE [LARGE SCALE GENOMIC DNA]</scope>
    <source>
        <strain evidence="2 3">SM19</strain>
    </source>
</reference>
<dbReference type="OrthoDB" id="557705at2"/>
<dbReference type="HOGENOM" id="CLU_097099_2_2_6"/>
<evidence type="ECO:0000313" key="2">
    <source>
        <dbReference type="EMBL" id="EON91987.1"/>
    </source>
</evidence>
<dbReference type="Proteomes" id="UP000016540">
    <property type="component" value="Unassembled WGS sequence"/>
</dbReference>
<dbReference type="PROSITE" id="PS50925">
    <property type="entry name" value="BLUF"/>
    <property type="match status" value="1"/>
</dbReference>
<evidence type="ECO:0000313" key="3">
    <source>
        <dbReference type="Proteomes" id="UP000016540"/>
    </source>
</evidence>
<dbReference type="EMBL" id="ASAD01000011">
    <property type="protein sequence ID" value="EON91987.1"/>
    <property type="molecule type" value="Genomic_DNA"/>
</dbReference>
<dbReference type="Gene3D" id="3.30.70.100">
    <property type="match status" value="1"/>
</dbReference>
<gene>
    <name evidence="2" type="ORF">MARLIPOL_10196</name>
</gene>
<keyword evidence="3" id="KW-1185">Reference proteome</keyword>
<proteinExistence type="predicted"/>
<organism evidence="2 3">
    <name type="scientific">Marinobacter lipolyticus SM19</name>
    <dbReference type="NCBI Taxonomy" id="1318628"/>
    <lineage>
        <taxon>Bacteria</taxon>
        <taxon>Pseudomonadati</taxon>
        <taxon>Pseudomonadota</taxon>
        <taxon>Gammaproteobacteria</taxon>
        <taxon>Pseudomonadales</taxon>
        <taxon>Marinobacteraceae</taxon>
        <taxon>Marinobacter</taxon>
    </lineage>
</organism>
<evidence type="ECO:0000259" key="1">
    <source>
        <dbReference type="PROSITE" id="PS50925"/>
    </source>
</evidence>
<dbReference type="SMART" id="SM01034">
    <property type="entry name" value="BLUF"/>
    <property type="match status" value="1"/>
</dbReference>
<dbReference type="GO" id="GO:0009882">
    <property type="term" value="F:blue light photoreceptor activity"/>
    <property type="evidence" value="ECO:0007669"/>
    <property type="project" value="InterPro"/>
</dbReference>
<dbReference type="STRING" id="1318628.MARLIPOL_10196"/>
<dbReference type="PATRIC" id="fig|1318628.3.peg.2034"/>
<comment type="caution">
    <text evidence="2">The sequence shown here is derived from an EMBL/GenBank/DDBJ whole genome shotgun (WGS) entry which is preliminary data.</text>
</comment>
<feature type="domain" description="BLUF" evidence="1">
    <location>
        <begin position="10"/>
        <end position="101"/>
    </location>
</feature>
<dbReference type="eggNOG" id="COG3431">
    <property type="taxonomic scope" value="Bacteria"/>
</dbReference>
<protein>
    <submittedName>
        <fullName evidence="2">BLUF domain-containing protein</fullName>
    </submittedName>
</protein>
<name>R8B0A9_9GAMM</name>
<dbReference type="AlphaFoldDB" id="R8B0A9"/>